<sequence>MYDAKPLAAIRYGHGPEVDPALDAFIEQLQSLGVTMAGCVQRRTPDGGSCCPISHLEDLASGSHTRITQPLGPGSTGCRLDPGALANAAEDLSRQLEKQPDVLILSRFGRGEAEGRGFRPVIERAVELGIPVLTAVKKRYEPEWEDFSADMAADLPADVERLMNWLLSQLPNHRQNSSTEQATR</sequence>
<dbReference type="Pfam" id="PF10649">
    <property type="entry name" value="DUF2478"/>
    <property type="match status" value="1"/>
</dbReference>
<dbReference type="AlphaFoldDB" id="A0A0M7A5N4"/>
<name>A0A0M7A5N4_9HYPH</name>
<evidence type="ECO:0000313" key="2">
    <source>
        <dbReference type="Proteomes" id="UP000049983"/>
    </source>
</evidence>
<dbReference type="Proteomes" id="UP000049983">
    <property type="component" value="Unassembled WGS sequence"/>
</dbReference>
<organism evidence="1 2">
    <name type="scientific">Roseibium album</name>
    <dbReference type="NCBI Taxonomy" id="311410"/>
    <lineage>
        <taxon>Bacteria</taxon>
        <taxon>Pseudomonadati</taxon>
        <taxon>Pseudomonadota</taxon>
        <taxon>Alphaproteobacteria</taxon>
        <taxon>Hyphomicrobiales</taxon>
        <taxon>Stappiaceae</taxon>
        <taxon>Roseibium</taxon>
    </lineage>
</organism>
<reference evidence="2" key="1">
    <citation type="submission" date="2015-07" db="EMBL/GenBank/DDBJ databases">
        <authorList>
            <person name="Rodrigo-Torres Lidia"/>
            <person name="Arahal R.David."/>
        </authorList>
    </citation>
    <scope>NUCLEOTIDE SEQUENCE [LARGE SCALE GENOMIC DNA]</scope>
    <source>
        <strain evidence="2">CECT 5096</strain>
    </source>
</reference>
<dbReference type="InterPro" id="IPR018912">
    <property type="entry name" value="DUF2478"/>
</dbReference>
<keyword evidence="2" id="KW-1185">Reference proteome</keyword>
<protein>
    <submittedName>
        <fullName evidence="1">ABC-type molybdate transport system, ATPase component</fullName>
    </submittedName>
</protein>
<dbReference type="STRING" id="311410.LA5095_06273"/>
<dbReference type="EMBL" id="CXWC01000009">
    <property type="protein sequence ID" value="CTQ69911.1"/>
    <property type="molecule type" value="Genomic_DNA"/>
</dbReference>
<accession>A0A0M7A5N4</accession>
<evidence type="ECO:0000313" key="1">
    <source>
        <dbReference type="EMBL" id="CTQ69911.1"/>
    </source>
</evidence>
<proteinExistence type="predicted"/>
<gene>
    <name evidence="1" type="ORF">LA5096_02300</name>
</gene>